<dbReference type="RefSeq" id="WP_386252556.1">
    <property type="nucleotide sequence ID" value="NZ_JBHTRV010000007.1"/>
</dbReference>
<accession>A0ABW6ISC2</accession>
<keyword evidence="1" id="KW-0805">Transcription regulation</keyword>
<dbReference type="InterPro" id="IPR050109">
    <property type="entry name" value="HTH-type_TetR-like_transc_reg"/>
</dbReference>
<dbReference type="Gene3D" id="1.10.10.60">
    <property type="entry name" value="Homeodomain-like"/>
    <property type="match status" value="1"/>
</dbReference>
<evidence type="ECO:0000256" key="1">
    <source>
        <dbReference type="ARBA" id="ARBA00023015"/>
    </source>
</evidence>
<dbReference type="Gene3D" id="1.10.357.10">
    <property type="entry name" value="Tetracycline Repressor, domain 2"/>
    <property type="match status" value="1"/>
</dbReference>
<dbReference type="InterPro" id="IPR004111">
    <property type="entry name" value="Repressor_TetR_C"/>
</dbReference>
<reference evidence="6 7" key="1">
    <citation type="submission" date="2024-09" db="EMBL/GenBank/DDBJ databases">
        <title>The Natural Products Discovery Center: Release of the First 8490 Sequenced Strains for Exploring Actinobacteria Biosynthetic Diversity.</title>
        <authorList>
            <person name="Kalkreuter E."/>
            <person name="Kautsar S.A."/>
            <person name="Yang D."/>
            <person name="Bader C.D."/>
            <person name="Teijaro C.N."/>
            <person name="Fluegel L."/>
            <person name="Davis C.M."/>
            <person name="Simpson J.R."/>
            <person name="Lauterbach L."/>
            <person name="Steele A.D."/>
            <person name="Gui C."/>
            <person name="Meng S."/>
            <person name="Li G."/>
            <person name="Viehrig K."/>
            <person name="Ye F."/>
            <person name="Su P."/>
            <person name="Kiefer A.F."/>
            <person name="Nichols A."/>
            <person name="Cepeda A.J."/>
            <person name="Yan W."/>
            <person name="Fan B."/>
            <person name="Jiang Y."/>
            <person name="Adhikari A."/>
            <person name="Zheng C.-J."/>
            <person name="Schuster L."/>
            <person name="Cowan T.M."/>
            <person name="Smanski M.J."/>
            <person name="Chevrette M.G."/>
            <person name="De Carvalho L.P.S."/>
            <person name="Shen B."/>
        </authorList>
    </citation>
    <scope>NUCLEOTIDE SEQUENCE [LARGE SCALE GENOMIC DNA]</scope>
    <source>
        <strain evidence="6 7">NPDC056472</strain>
    </source>
</reference>
<organism evidence="6 7">
    <name type="scientific">Streptomyces wedmorensis</name>
    <dbReference type="NCBI Taxonomy" id="43759"/>
    <lineage>
        <taxon>Bacteria</taxon>
        <taxon>Bacillati</taxon>
        <taxon>Actinomycetota</taxon>
        <taxon>Actinomycetes</taxon>
        <taxon>Kitasatosporales</taxon>
        <taxon>Streptomycetaceae</taxon>
        <taxon>Streptomyces</taxon>
    </lineage>
</organism>
<evidence type="ECO:0000313" key="7">
    <source>
        <dbReference type="Proteomes" id="UP001600424"/>
    </source>
</evidence>
<dbReference type="Pfam" id="PF00440">
    <property type="entry name" value="TetR_N"/>
    <property type="match status" value="1"/>
</dbReference>
<gene>
    <name evidence="6" type="ORF">ACFQ63_12470</name>
</gene>
<evidence type="ECO:0000313" key="6">
    <source>
        <dbReference type="EMBL" id="MFE5980513.1"/>
    </source>
</evidence>
<feature type="DNA-binding region" description="H-T-H motif" evidence="4">
    <location>
        <begin position="56"/>
        <end position="75"/>
    </location>
</feature>
<keyword evidence="3" id="KW-0804">Transcription</keyword>
<keyword evidence="7" id="KW-1185">Reference proteome</keyword>
<comment type="caution">
    <text evidence="6">The sequence shown here is derived from an EMBL/GenBank/DDBJ whole genome shotgun (WGS) entry which is preliminary data.</text>
</comment>
<proteinExistence type="predicted"/>
<dbReference type="Pfam" id="PF02909">
    <property type="entry name" value="TetR_C_1"/>
    <property type="match status" value="1"/>
</dbReference>
<dbReference type="PROSITE" id="PS50977">
    <property type="entry name" value="HTH_TETR_2"/>
    <property type="match status" value="1"/>
</dbReference>
<evidence type="ECO:0000259" key="5">
    <source>
        <dbReference type="PROSITE" id="PS50977"/>
    </source>
</evidence>
<dbReference type="SUPFAM" id="SSF46689">
    <property type="entry name" value="Homeodomain-like"/>
    <property type="match status" value="1"/>
</dbReference>
<dbReference type="PANTHER" id="PTHR30055">
    <property type="entry name" value="HTH-TYPE TRANSCRIPTIONAL REGULATOR RUTR"/>
    <property type="match status" value="1"/>
</dbReference>
<sequence>MATRKAKEQADVQASFALLWGEQEPPSRGPKPSLSATRIAEVAIGIADTEGLDGVSLARVAKEFGVTAMALYRYVPGKAELLDLMVDLAIGPPAEAGDIPGGWRPQLTEWARQCLAMYRRHPWILAATGTRRQIMGPHQLGWLEAALAALAGSGLTPAQRHDTFLLLVGHVRTVAQQHVDHDDAASDEWARLTAQALERHEQRFPALTQAIAAGAFAPREASPLDFGLERILDGVAALASR</sequence>
<dbReference type="SUPFAM" id="SSF48498">
    <property type="entry name" value="Tetracyclin repressor-like, C-terminal domain"/>
    <property type="match status" value="1"/>
</dbReference>
<evidence type="ECO:0000256" key="4">
    <source>
        <dbReference type="PROSITE-ProRule" id="PRU00335"/>
    </source>
</evidence>
<dbReference type="InterPro" id="IPR036271">
    <property type="entry name" value="Tet_transcr_reg_TetR-rel_C_sf"/>
</dbReference>
<evidence type="ECO:0000256" key="2">
    <source>
        <dbReference type="ARBA" id="ARBA00023125"/>
    </source>
</evidence>
<evidence type="ECO:0000256" key="3">
    <source>
        <dbReference type="ARBA" id="ARBA00023163"/>
    </source>
</evidence>
<name>A0ABW6ISC2_STRWE</name>
<dbReference type="InterPro" id="IPR009057">
    <property type="entry name" value="Homeodomain-like_sf"/>
</dbReference>
<dbReference type="Proteomes" id="UP001600424">
    <property type="component" value="Unassembled WGS sequence"/>
</dbReference>
<dbReference type="PANTHER" id="PTHR30055:SF151">
    <property type="entry name" value="TRANSCRIPTIONAL REGULATORY PROTEIN"/>
    <property type="match status" value="1"/>
</dbReference>
<dbReference type="InterPro" id="IPR001647">
    <property type="entry name" value="HTH_TetR"/>
</dbReference>
<keyword evidence="2 4" id="KW-0238">DNA-binding</keyword>
<dbReference type="EMBL" id="JBHTRV010000007">
    <property type="protein sequence ID" value="MFE5980513.1"/>
    <property type="molecule type" value="Genomic_DNA"/>
</dbReference>
<feature type="domain" description="HTH tetR-type" evidence="5">
    <location>
        <begin position="33"/>
        <end position="93"/>
    </location>
</feature>
<protein>
    <submittedName>
        <fullName evidence="6">TetR/AcrR family transcriptional regulator</fullName>
    </submittedName>
</protein>